<sequence length="85" mass="9826">METATEAFPCFDDIDDLETSEEKKNYLSFKLIMFIDKSMRAMQIVDSSTCQALFENFSDTQKCRLTVIELRMAKILAQMEPQEGD</sequence>
<accession>A0A5S6Q1K8</accession>
<name>A0A5S6Q1K8_TRIMR</name>
<proteinExistence type="predicted"/>
<reference evidence="2" key="1">
    <citation type="submission" date="2019-12" db="UniProtKB">
        <authorList>
            <consortium name="WormBaseParasite"/>
        </authorList>
    </citation>
    <scope>IDENTIFICATION</scope>
</reference>
<protein>
    <submittedName>
        <fullName evidence="2">BESS domain-containing protein</fullName>
    </submittedName>
</protein>
<dbReference type="Proteomes" id="UP000046395">
    <property type="component" value="Unassembled WGS sequence"/>
</dbReference>
<organism evidence="1 2">
    <name type="scientific">Trichuris muris</name>
    <name type="common">Mouse whipworm</name>
    <dbReference type="NCBI Taxonomy" id="70415"/>
    <lineage>
        <taxon>Eukaryota</taxon>
        <taxon>Metazoa</taxon>
        <taxon>Ecdysozoa</taxon>
        <taxon>Nematoda</taxon>
        <taxon>Enoplea</taxon>
        <taxon>Dorylaimia</taxon>
        <taxon>Trichinellida</taxon>
        <taxon>Trichuridae</taxon>
        <taxon>Trichuris</taxon>
    </lineage>
</organism>
<keyword evidence="1" id="KW-1185">Reference proteome</keyword>
<dbReference type="AlphaFoldDB" id="A0A5S6Q1K8"/>
<dbReference type="WBParaSite" id="TMUE_0000001125.1">
    <property type="protein sequence ID" value="TMUE_0000001125.1"/>
    <property type="gene ID" value="WBGene00297038"/>
</dbReference>
<evidence type="ECO:0000313" key="1">
    <source>
        <dbReference type="Proteomes" id="UP000046395"/>
    </source>
</evidence>
<evidence type="ECO:0000313" key="2">
    <source>
        <dbReference type="WBParaSite" id="TMUE_0000001125.1"/>
    </source>
</evidence>